<dbReference type="AlphaFoldDB" id="A0A9E2L4I7"/>
<dbReference type="PANTHER" id="PTHR43731:SF14">
    <property type="entry name" value="PRESENILIN-ASSOCIATED RHOMBOID-LIKE PROTEIN, MITOCHONDRIAL"/>
    <property type="match status" value="1"/>
</dbReference>
<feature type="domain" description="DUF6576" evidence="9">
    <location>
        <begin position="266"/>
        <end position="308"/>
    </location>
</feature>
<evidence type="ECO:0000256" key="4">
    <source>
        <dbReference type="ARBA" id="ARBA00022801"/>
    </source>
</evidence>
<dbReference type="InterPro" id="IPR022764">
    <property type="entry name" value="Peptidase_S54_rhomboid_dom"/>
</dbReference>
<proteinExistence type="inferred from homology"/>
<evidence type="ECO:0000256" key="5">
    <source>
        <dbReference type="ARBA" id="ARBA00022989"/>
    </source>
</evidence>
<evidence type="ECO:0000256" key="3">
    <source>
        <dbReference type="ARBA" id="ARBA00022692"/>
    </source>
</evidence>
<dbReference type="EMBL" id="JAHLFU010000017">
    <property type="protein sequence ID" value="MBU3852361.1"/>
    <property type="molecule type" value="Genomic_DNA"/>
</dbReference>
<dbReference type="GO" id="GO:0016020">
    <property type="term" value="C:membrane"/>
    <property type="evidence" value="ECO:0007669"/>
    <property type="project" value="UniProtKB-SubCell"/>
</dbReference>
<keyword evidence="6 7" id="KW-0472">Membrane</keyword>
<dbReference type="Pfam" id="PF20216">
    <property type="entry name" value="DUF6576"/>
    <property type="match status" value="1"/>
</dbReference>
<dbReference type="InterPro" id="IPR046483">
    <property type="entry name" value="DUF6576"/>
</dbReference>
<dbReference type="SUPFAM" id="SSF144091">
    <property type="entry name" value="Rhomboid-like"/>
    <property type="match status" value="1"/>
</dbReference>
<evidence type="ECO:0000256" key="2">
    <source>
        <dbReference type="ARBA" id="ARBA00009045"/>
    </source>
</evidence>
<accession>A0A9E2L4I7</accession>
<dbReference type="Pfam" id="PF01694">
    <property type="entry name" value="Rhomboid"/>
    <property type="match status" value="1"/>
</dbReference>
<reference evidence="10" key="1">
    <citation type="journal article" date="2021" name="PeerJ">
        <title>Extensive microbial diversity within the chicken gut microbiome revealed by metagenomics and culture.</title>
        <authorList>
            <person name="Gilroy R."/>
            <person name="Ravi A."/>
            <person name="Getino M."/>
            <person name="Pursley I."/>
            <person name="Horton D.L."/>
            <person name="Alikhan N.F."/>
            <person name="Baker D."/>
            <person name="Gharbi K."/>
            <person name="Hall N."/>
            <person name="Watson M."/>
            <person name="Adriaenssens E.M."/>
            <person name="Foster-Nyarko E."/>
            <person name="Jarju S."/>
            <person name="Secka A."/>
            <person name="Antonio M."/>
            <person name="Oren A."/>
            <person name="Chaudhuri R.R."/>
            <person name="La Ragione R."/>
            <person name="Hildebrand F."/>
            <person name="Pallen M.J."/>
        </authorList>
    </citation>
    <scope>NUCLEOTIDE SEQUENCE</scope>
    <source>
        <strain evidence="10">G3-2149</strain>
    </source>
</reference>
<feature type="domain" description="Peptidase S54 rhomboid" evidence="8">
    <location>
        <begin position="48"/>
        <end position="218"/>
    </location>
</feature>
<gene>
    <name evidence="10" type="ORF">H9789_00755</name>
</gene>
<evidence type="ECO:0000313" key="11">
    <source>
        <dbReference type="Proteomes" id="UP000823865"/>
    </source>
</evidence>
<reference evidence="10" key="2">
    <citation type="submission" date="2021-04" db="EMBL/GenBank/DDBJ databases">
        <authorList>
            <person name="Gilroy R."/>
        </authorList>
    </citation>
    <scope>NUCLEOTIDE SEQUENCE</scope>
    <source>
        <strain evidence="10">G3-2149</strain>
    </source>
</reference>
<feature type="transmembrane region" description="Helical" evidence="7">
    <location>
        <begin position="140"/>
        <end position="161"/>
    </location>
</feature>
<evidence type="ECO:0000256" key="7">
    <source>
        <dbReference type="SAM" id="Phobius"/>
    </source>
</evidence>
<evidence type="ECO:0000313" key="10">
    <source>
        <dbReference type="EMBL" id="MBU3852361.1"/>
    </source>
</evidence>
<dbReference type="Proteomes" id="UP000823865">
    <property type="component" value="Unassembled WGS sequence"/>
</dbReference>
<evidence type="ECO:0000259" key="8">
    <source>
        <dbReference type="Pfam" id="PF01694"/>
    </source>
</evidence>
<organism evidence="10 11">
    <name type="scientific">Candidatus Paraprevotella stercoravium</name>
    <dbReference type="NCBI Taxonomy" id="2838725"/>
    <lineage>
        <taxon>Bacteria</taxon>
        <taxon>Pseudomonadati</taxon>
        <taxon>Bacteroidota</taxon>
        <taxon>Bacteroidia</taxon>
        <taxon>Bacteroidales</taxon>
        <taxon>Prevotellaceae</taxon>
        <taxon>Paraprevotella</taxon>
    </lineage>
</organism>
<comment type="similarity">
    <text evidence="2">Belongs to the peptidase S54 family.</text>
</comment>
<feature type="transmembrane region" description="Helical" evidence="7">
    <location>
        <begin position="50"/>
        <end position="76"/>
    </location>
</feature>
<keyword evidence="4" id="KW-0378">Hydrolase</keyword>
<comment type="subcellular location">
    <subcellularLocation>
        <location evidence="1">Membrane</location>
        <topology evidence="1">Multi-pass membrane protein</topology>
    </subcellularLocation>
</comment>
<dbReference type="Gene3D" id="1.20.1540.10">
    <property type="entry name" value="Rhomboid-like"/>
    <property type="match status" value="1"/>
</dbReference>
<dbReference type="GO" id="GO:0006508">
    <property type="term" value="P:proteolysis"/>
    <property type="evidence" value="ECO:0007669"/>
    <property type="project" value="UniProtKB-KW"/>
</dbReference>
<sequence length="309" mass="35584">MMNMPPITKNLIIINVLFFLAQQILGMRYDMDLNDLLGLHFFLASDFHLYQLVTYMFMHGNFQHILFNMLAVWMFGRVMESVWGPRRFLLFYFVSGIGAGLTQEVVQYISFVMNGLSALPLDGLVSVEGYTMPLSSYLNFWTTVGASGAVYGILLAFGVTFPNERMFIFPLPVPIKAKYFVIGYAVLELFLGLGNRGDGVAHFAHLGGMIFAWFLILYWRQNQGGGSYYGHQSAWSRMKEKIQKRFRDFFSSRPKMQATRGKMTEDMRYNAAKKQRAEEIDRILEKVKREGYGSLSEEEKRKLFDASQQ</sequence>
<evidence type="ECO:0000259" key="9">
    <source>
        <dbReference type="Pfam" id="PF20216"/>
    </source>
</evidence>
<comment type="caution">
    <text evidence="10">The sequence shown here is derived from an EMBL/GenBank/DDBJ whole genome shotgun (WGS) entry which is preliminary data.</text>
</comment>
<dbReference type="GO" id="GO:0004252">
    <property type="term" value="F:serine-type endopeptidase activity"/>
    <property type="evidence" value="ECO:0007669"/>
    <property type="project" value="InterPro"/>
</dbReference>
<protein>
    <submittedName>
        <fullName evidence="10">Rhomboid family intramembrane serine protease</fullName>
    </submittedName>
</protein>
<feature type="transmembrane region" description="Helical" evidence="7">
    <location>
        <begin position="88"/>
        <end position="111"/>
    </location>
</feature>
<feature type="transmembrane region" description="Helical" evidence="7">
    <location>
        <begin position="173"/>
        <end position="193"/>
    </location>
</feature>
<evidence type="ECO:0000256" key="1">
    <source>
        <dbReference type="ARBA" id="ARBA00004141"/>
    </source>
</evidence>
<name>A0A9E2L4I7_9BACT</name>
<dbReference type="InterPro" id="IPR035952">
    <property type="entry name" value="Rhomboid-like_sf"/>
</dbReference>
<keyword evidence="10" id="KW-0645">Protease</keyword>
<dbReference type="PANTHER" id="PTHR43731">
    <property type="entry name" value="RHOMBOID PROTEASE"/>
    <property type="match status" value="1"/>
</dbReference>
<feature type="transmembrane region" description="Helical" evidence="7">
    <location>
        <begin position="199"/>
        <end position="219"/>
    </location>
</feature>
<keyword evidence="5 7" id="KW-1133">Transmembrane helix</keyword>
<dbReference type="InterPro" id="IPR050925">
    <property type="entry name" value="Rhomboid_protease_S54"/>
</dbReference>
<keyword evidence="3 7" id="KW-0812">Transmembrane</keyword>
<evidence type="ECO:0000256" key="6">
    <source>
        <dbReference type="ARBA" id="ARBA00023136"/>
    </source>
</evidence>